<dbReference type="Gene3D" id="2.60.120.920">
    <property type="match status" value="1"/>
</dbReference>
<dbReference type="AlphaFoldDB" id="A0A6P8F2G0"/>
<dbReference type="SMART" id="SM00368">
    <property type="entry name" value="LRR_RI"/>
    <property type="match status" value="7"/>
</dbReference>
<dbReference type="GeneID" id="105906195"/>
<dbReference type="Pfam" id="PF13765">
    <property type="entry name" value="PRY"/>
    <property type="match status" value="1"/>
</dbReference>
<keyword evidence="6" id="KW-0067">ATP-binding</keyword>
<evidence type="ECO:0000256" key="7">
    <source>
        <dbReference type="SAM" id="MobiDB-lite"/>
    </source>
</evidence>
<dbReference type="SMART" id="SM00589">
    <property type="entry name" value="PRY"/>
    <property type="match status" value="1"/>
</dbReference>
<evidence type="ECO:0000313" key="11">
    <source>
        <dbReference type="RefSeq" id="XP_031418220.1"/>
    </source>
</evidence>
<feature type="compositionally biased region" description="Acidic residues" evidence="7">
    <location>
        <begin position="558"/>
        <end position="597"/>
    </location>
</feature>
<evidence type="ECO:0000259" key="8">
    <source>
        <dbReference type="PROSITE" id="PS50188"/>
    </source>
</evidence>
<keyword evidence="3" id="KW-0433">Leucine-rich repeat</keyword>
<dbReference type="InterPro" id="IPR013320">
    <property type="entry name" value="ConA-like_dom_sf"/>
</dbReference>
<keyword evidence="5" id="KW-0547">Nucleotide-binding</keyword>
<dbReference type="SMART" id="SM01288">
    <property type="entry name" value="FISNA"/>
    <property type="match status" value="1"/>
</dbReference>
<dbReference type="InterPro" id="IPR007111">
    <property type="entry name" value="NACHT_NTPase"/>
</dbReference>
<dbReference type="InterPro" id="IPR003879">
    <property type="entry name" value="Butyrophylin_SPRY"/>
</dbReference>
<dbReference type="PANTHER" id="PTHR24106">
    <property type="entry name" value="NACHT, LRR AND CARD DOMAINS-CONTAINING"/>
    <property type="match status" value="1"/>
</dbReference>
<organism evidence="10 11">
    <name type="scientific">Clupea harengus</name>
    <name type="common">Atlantic herring</name>
    <dbReference type="NCBI Taxonomy" id="7950"/>
    <lineage>
        <taxon>Eukaryota</taxon>
        <taxon>Metazoa</taxon>
        <taxon>Chordata</taxon>
        <taxon>Craniata</taxon>
        <taxon>Vertebrata</taxon>
        <taxon>Euteleostomi</taxon>
        <taxon>Actinopterygii</taxon>
        <taxon>Neopterygii</taxon>
        <taxon>Teleostei</taxon>
        <taxon>Clupei</taxon>
        <taxon>Clupeiformes</taxon>
        <taxon>Clupeoidei</taxon>
        <taxon>Clupeidae</taxon>
        <taxon>Clupea</taxon>
    </lineage>
</organism>
<evidence type="ECO:0000256" key="3">
    <source>
        <dbReference type="ARBA" id="ARBA00022614"/>
    </source>
</evidence>
<dbReference type="InterPro" id="IPR001870">
    <property type="entry name" value="B30.2/SPRY"/>
</dbReference>
<evidence type="ECO:0000256" key="4">
    <source>
        <dbReference type="ARBA" id="ARBA00022737"/>
    </source>
</evidence>
<gene>
    <name evidence="11" type="primary">LOC105906195</name>
</gene>
<dbReference type="GO" id="GO:0005737">
    <property type="term" value="C:cytoplasm"/>
    <property type="evidence" value="ECO:0007669"/>
    <property type="project" value="UniProtKB-SubCell"/>
</dbReference>
<dbReference type="PRINTS" id="PR01407">
    <property type="entry name" value="BUTYPHLNCDUF"/>
</dbReference>
<dbReference type="Pfam" id="PF14484">
    <property type="entry name" value="FISNA"/>
    <property type="match status" value="1"/>
</dbReference>
<feature type="compositionally biased region" description="Acidic residues" evidence="7">
    <location>
        <begin position="535"/>
        <end position="548"/>
    </location>
</feature>
<keyword evidence="10" id="KW-1185">Reference proteome</keyword>
<dbReference type="InterPro" id="IPR006574">
    <property type="entry name" value="PRY"/>
</dbReference>
<evidence type="ECO:0000256" key="5">
    <source>
        <dbReference type="ARBA" id="ARBA00022741"/>
    </source>
</evidence>
<feature type="domain" description="B30.2/SPRY" evidence="8">
    <location>
        <begin position="1038"/>
        <end position="1249"/>
    </location>
</feature>
<evidence type="ECO:0000256" key="1">
    <source>
        <dbReference type="ARBA" id="ARBA00004496"/>
    </source>
</evidence>
<dbReference type="InterPro" id="IPR027417">
    <property type="entry name" value="P-loop_NTPase"/>
</dbReference>
<keyword evidence="2" id="KW-0963">Cytoplasm</keyword>
<dbReference type="GO" id="GO:0005524">
    <property type="term" value="F:ATP binding"/>
    <property type="evidence" value="ECO:0007669"/>
    <property type="project" value="UniProtKB-KW"/>
</dbReference>
<dbReference type="OrthoDB" id="120976at2759"/>
<dbReference type="Proteomes" id="UP000515152">
    <property type="component" value="Chromosome 24"/>
</dbReference>
<dbReference type="SUPFAM" id="SSF52047">
    <property type="entry name" value="RNI-like"/>
    <property type="match status" value="1"/>
</dbReference>
<dbReference type="InterPro" id="IPR051261">
    <property type="entry name" value="NLR"/>
</dbReference>
<evidence type="ECO:0000313" key="10">
    <source>
        <dbReference type="Proteomes" id="UP000515152"/>
    </source>
</evidence>
<accession>A0A6P8F2G0</accession>
<proteinExistence type="predicted"/>
<evidence type="ECO:0000256" key="6">
    <source>
        <dbReference type="ARBA" id="ARBA00022840"/>
    </source>
</evidence>
<dbReference type="Gene3D" id="3.80.10.10">
    <property type="entry name" value="Ribonuclease Inhibitor"/>
    <property type="match status" value="1"/>
</dbReference>
<dbReference type="PROSITE" id="PS50837">
    <property type="entry name" value="NACHT"/>
    <property type="match status" value="1"/>
</dbReference>
<name>A0A6P8F2G0_CLUHA</name>
<feature type="region of interest" description="Disordered" evidence="7">
    <location>
        <begin position="1"/>
        <end position="43"/>
    </location>
</feature>
<dbReference type="InterPro" id="IPR041267">
    <property type="entry name" value="NLRP_HD2"/>
</dbReference>
<dbReference type="RefSeq" id="XP_031418220.1">
    <property type="nucleotide sequence ID" value="XM_031562360.2"/>
</dbReference>
<feature type="domain" description="NACHT" evidence="9">
    <location>
        <begin position="155"/>
        <end position="286"/>
    </location>
</feature>
<dbReference type="Pfam" id="PF17779">
    <property type="entry name" value="WHD_NOD2"/>
    <property type="match status" value="1"/>
</dbReference>
<dbReference type="Gene3D" id="3.40.50.300">
    <property type="entry name" value="P-loop containing nucleotide triphosphate hydrolases"/>
    <property type="match status" value="1"/>
</dbReference>
<sequence length="1249" mass="141224">MKSDHSTGGRPNMRGHVPSDPSGFTQTQSPHENTTSSGSEQLSIPNPVRQQLHSQPFGMTSGSEDEDLLNAIKSHKAAMKRRFDGVNEGHVEAKEKVLFNKIYTELYITEGQSEDVNREHEVQQLAKSHQRQSHDTPISVNDIFKSSDGQRRHIKTVMTKGIAGIGKTVSVQKFILDWADGKANQDIDFIFVLPFRELNLVQHTKYSFHMVLEAFYPELEDPHMYENCTVLFILDGLDESRLEVDFSSDDEEPFDVSTKAPVGKLIENLIWGKLLPSALVWITSRPAVAGQIPAKYINQMTEIRGFNDEQKEEYFKKKIPDPDQARSIITHIRTSKSLFIMCHIPLFCWITATVLQDLLLRGVEEIPKTMTEMFSHFLLILTNFQRQKYPPESQGTQWDPQDIIVKLAKLAFTQLMKGNILFYEKDLEECGIKVREASVYSGICTDIFKEELVINQKKIYCFVHLSIQEFLAAYFVFHSFVNQEEFESEDEESSHDEENSEEEETQEDEDSEDEEDSDDIDTHWAFFFGFMFEDDSSDEGSENEDMSGVEDKASEDKASEDEEPPEDEDTSEDEATSEDEYEDTSEDEDVSEDEDEVVGNLDQPFKAGKLNHLLKRAVKESMLCKNGKLDLFLRFLLGISLESNQKLLEGLLGQTVCSSESIEKTIQYIKKTLSKQHRSTKRCLNLLLCLLELKDSSLQKDMEQYMRSGQKLSPEQCSTLAYILLASEDIQDEFDLNKYNTTLEGNNRLVTAVRGCRKAKLSGCLLSSDGFESVTFALQSKNSYLRELDLSYINLKYFDFCNLFRALYHRDCKVETLRLVSSCFTADSCVPLAVYKPSCVRDLDLSCNDLDSGMKTLSKWLTHINCKLEILRLASCSLTSRSYKTIKSTLQSENSILKELDLSFNDLLDSGVMMLSDGLDHPNCKLKTLRLVSCNITGESCGRFASVLQSRHSQLRVLDLSNNDLKDFGVKLLSVALGHCKLETLRLSGCCISDEGCEALASALTSPSCTLKELDLSYNHSGDKSMDLLKKYKLKRLSFAYNGPDMLKTGPQKYARELTLDPNTAHVGLSLSEGNRKVTAARKKMPYPEHPERFQHVPQVLCTDGLCGRCYWEVNWSDCNTIEDVRGAIGVAYKCLQRKGISTSTMLGLNDMSWSLCIGYIGDDGDGDGDGGMDGFNIFGSKVVSPKSIRSKRLGVYLDWPAGTLSFFSIFPDKRTHLHTIYATFTDPVYPGFMFLMPDFSLTLTKKEA</sequence>
<dbReference type="InterPro" id="IPR029495">
    <property type="entry name" value="NACHT-assoc"/>
</dbReference>
<dbReference type="PROSITE" id="PS50188">
    <property type="entry name" value="B302_SPRY"/>
    <property type="match status" value="1"/>
</dbReference>
<feature type="compositionally biased region" description="Polar residues" evidence="7">
    <location>
        <begin position="22"/>
        <end position="43"/>
    </location>
</feature>
<dbReference type="InterPro" id="IPR001611">
    <property type="entry name" value="Leu-rich_rpt"/>
</dbReference>
<dbReference type="Pfam" id="PF17776">
    <property type="entry name" value="NLRC4_HD2"/>
    <property type="match status" value="1"/>
</dbReference>
<dbReference type="InterPro" id="IPR032675">
    <property type="entry name" value="LRR_dom_sf"/>
</dbReference>
<feature type="region of interest" description="Disordered" evidence="7">
    <location>
        <begin position="486"/>
        <end position="518"/>
    </location>
</feature>
<dbReference type="Pfam" id="PF05729">
    <property type="entry name" value="NACHT"/>
    <property type="match status" value="1"/>
</dbReference>
<evidence type="ECO:0000259" key="9">
    <source>
        <dbReference type="PROSITE" id="PS50837"/>
    </source>
</evidence>
<comment type="subcellular location">
    <subcellularLocation>
        <location evidence="1">Cytoplasm</location>
    </subcellularLocation>
</comment>
<dbReference type="Pfam" id="PF13516">
    <property type="entry name" value="LRR_6"/>
    <property type="match status" value="5"/>
</dbReference>
<feature type="region of interest" description="Disordered" evidence="7">
    <location>
        <begin position="535"/>
        <end position="602"/>
    </location>
</feature>
<protein>
    <submittedName>
        <fullName evidence="11">LOW QUALITY PROTEIN: NACHT, LRR and PYD domains-containing protein 12-like</fullName>
    </submittedName>
</protein>
<dbReference type="FunFam" id="3.40.50.300:FF:000210">
    <property type="entry name" value="Si:dkey-16p6.1"/>
    <property type="match status" value="1"/>
</dbReference>
<keyword evidence="4" id="KW-0677">Repeat</keyword>
<dbReference type="InterPro" id="IPR041075">
    <property type="entry name" value="NOD1/2_WH"/>
</dbReference>
<reference evidence="11" key="1">
    <citation type="submission" date="2025-08" db="UniProtKB">
        <authorList>
            <consortium name="RefSeq"/>
        </authorList>
    </citation>
    <scope>IDENTIFICATION</scope>
</reference>
<evidence type="ECO:0000256" key="2">
    <source>
        <dbReference type="ARBA" id="ARBA00022490"/>
    </source>
</evidence>
<dbReference type="InterPro" id="IPR043136">
    <property type="entry name" value="B30.2/SPRY_sf"/>
</dbReference>
<dbReference type="SUPFAM" id="SSF49899">
    <property type="entry name" value="Concanavalin A-like lectins/glucanases"/>
    <property type="match status" value="1"/>
</dbReference>
<dbReference type="KEGG" id="char:105906195"/>